<accession>A0A2D4F7C0</accession>
<dbReference type="EMBL" id="IACJ01057650">
    <property type="protein sequence ID" value="LAA43401.1"/>
    <property type="molecule type" value="Transcribed_RNA"/>
</dbReference>
<organism evidence="1">
    <name type="scientific">Micrurus corallinus</name>
    <name type="common">Brazilian coral snake</name>
    <dbReference type="NCBI Taxonomy" id="54390"/>
    <lineage>
        <taxon>Eukaryota</taxon>
        <taxon>Metazoa</taxon>
        <taxon>Chordata</taxon>
        <taxon>Craniata</taxon>
        <taxon>Vertebrata</taxon>
        <taxon>Euteleostomi</taxon>
        <taxon>Lepidosauria</taxon>
        <taxon>Squamata</taxon>
        <taxon>Bifurcata</taxon>
        <taxon>Unidentata</taxon>
        <taxon>Episquamata</taxon>
        <taxon>Toxicofera</taxon>
        <taxon>Serpentes</taxon>
        <taxon>Colubroidea</taxon>
        <taxon>Elapidae</taxon>
        <taxon>Elapinae</taxon>
        <taxon>Micrurus</taxon>
    </lineage>
</organism>
<evidence type="ECO:0000313" key="1">
    <source>
        <dbReference type="EMBL" id="LAA43401.1"/>
    </source>
</evidence>
<protein>
    <submittedName>
        <fullName evidence="1">Uncharacterized protein</fullName>
    </submittedName>
</protein>
<reference evidence="1" key="1">
    <citation type="submission" date="2017-07" db="EMBL/GenBank/DDBJ databases">
        <authorList>
            <person name="Mikheyev A."/>
            <person name="Grau M."/>
        </authorList>
    </citation>
    <scope>NUCLEOTIDE SEQUENCE</scope>
    <source>
        <tissue evidence="1">Venom_gland</tissue>
    </source>
</reference>
<dbReference type="AlphaFoldDB" id="A0A2D4F7C0"/>
<reference evidence="1" key="2">
    <citation type="submission" date="2017-11" db="EMBL/GenBank/DDBJ databases">
        <title>Coralsnake Venomics: Analyses of Venom Gland Transcriptomes and Proteomes of Six Brazilian Taxa.</title>
        <authorList>
            <person name="Aird S.D."/>
            <person name="Jorge da Silva N."/>
            <person name="Qiu L."/>
            <person name="Villar-Briones A."/>
            <person name="Aparecida-Saddi V."/>
            <person name="Campos-Telles M.P."/>
            <person name="Grau M."/>
            <person name="Mikheyev A.S."/>
        </authorList>
    </citation>
    <scope>NUCLEOTIDE SEQUENCE</scope>
    <source>
        <tissue evidence="1">Venom_gland</tissue>
    </source>
</reference>
<proteinExistence type="predicted"/>
<name>A0A2D4F7C0_MICCO</name>
<sequence length="112" mass="12683">MRFLHQIPGIRLLYSAVGHPPDGAIQQGPLWDGRIQRGRIPTKQGKAATLSWLQHWDIQLLQCIDRPRNQLGDLLFFPCLLQNLVLHLDFVPVLDCCSVKDQAKKNRSSSSS</sequence>